<dbReference type="Proteomes" id="UP001595722">
    <property type="component" value="Unassembled WGS sequence"/>
</dbReference>
<keyword evidence="8" id="KW-1185">Reference proteome</keyword>
<evidence type="ECO:0000313" key="7">
    <source>
        <dbReference type="EMBL" id="MFC3680561.1"/>
    </source>
</evidence>
<dbReference type="EMBL" id="JBHRYB010000010">
    <property type="protein sequence ID" value="MFC3680561.1"/>
    <property type="molecule type" value="Genomic_DNA"/>
</dbReference>
<dbReference type="PIRSF" id="PIRSF006324">
    <property type="entry name" value="LeuE"/>
    <property type="match status" value="1"/>
</dbReference>
<evidence type="ECO:0000256" key="5">
    <source>
        <dbReference type="ARBA" id="ARBA00023136"/>
    </source>
</evidence>
<comment type="subcellular location">
    <subcellularLocation>
        <location evidence="1">Cell membrane</location>
        <topology evidence="1">Multi-pass membrane protein</topology>
    </subcellularLocation>
</comment>
<keyword evidence="5 6" id="KW-0472">Membrane</keyword>
<feature type="transmembrane region" description="Helical" evidence="6">
    <location>
        <begin position="40"/>
        <end position="64"/>
    </location>
</feature>
<comment type="caution">
    <text evidence="7">The sequence shown here is derived from an EMBL/GenBank/DDBJ whole genome shotgun (WGS) entry which is preliminary data.</text>
</comment>
<sequence length="202" mass="21548">MTLTNWLSLVAICILGALSPGPSLAVVLKQSMNNDASHGMVAGISHALGVALWALLTIFGLGVLVSESPLTFSILTYAGAAYLAWMGIQALRAGRSQIKPLTSGHSAYLEAARDGLMISLLNPKLAIFFLALFSQFISTDHTPTDQLIMVSTVTLIDACWYVLVALVLSRMGLLAVLSRHSQRINQITGVIFIALAVRVVTL</sequence>
<evidence type="ECO:0000256" key="4">
    <source>
        <dbReference type="ARBA" id="ARBA00022989"/>
    </source>
</evidence>
<feature type="transmembrane region" description="Helical" evidence="6">
    <location>
        <begin position="70"/>
        <end position="94"/>
    </location>
</feature>
<evidence type="ECO:0000256" key="2">
    <source>
        <dbReference type="ARBA" id="ARBA00022475"/>
    </source>
</evidence>
<protein>
    <submittedName>
        <fullName evidence="7">LysE family translocator</fullName>
    </submittedName>
</protein>
<dbReference type="PANTHER" id="PTHR30086">
    <property type="entry name" value="ARGININE EXPORTER PROTEIN ARGO"/>
    <property type="match status" value="1"/>
</dbReference>
<gene>
    <name evidence="7" type="ORF">ACFOMG_10690</name>
</gene>
<evidence type="ECO:0000256" key="1">
    <source>
        <dbReference type="ARBA" id="ARBA00004651"/>
    </source>
</evidence>
<keyword evidence="4 6" id="KW-1133">Transmembrane helix</keyword>
<evidence type="ECO:0000256" key="6">
    <source>
        <dbReference type="SAM" id="Phobius"/>
    </source>
</evidence>
<dbReference type="InterPro" id="IPR001123">
    <property type="entry name" value="LeuE-type"/>
</dbReference>
<proteinExistence type="predicted"/>
<organism evidence="7 8">
    <name type="scientific">Bacterioplanoides pacificum</name>
    <dbReference type="NCBI Taxonomy" id="1171596"/>
    <lineage>
        <taxon>Bacteria</taxon>
        <taxon>Pseudomonadati</taxon>
        <taxon>Pseudomonadota</taxon>
        <taxon>Gammaproteobacteria</taxon>
        <taxon>Oceanospirillales</taxon>
        <taxon>Oceanospirillaceae</taxon>
        <taxon>Bacterioplanoides</taxon>
    </lineage>
</organism>
<evidence type="ECO:0000313" key="8">
    <source>
        <dbReference type="Proteomes" id="UP001595722"/>
    </source>
</evidence>
<name>A0ABV7VSN2_9GAMM</name>
<keyword evidence="3 6" id="KW-0812">Transmembrane</keyword>
<accession>A0ABV7VSN2</accession>
<evidence type="ECO:0000256" key="3">
    <source>
        <dbReference type="ARBA" id="ARBA00022692"/>
    </source>
</evidence>
<feature type="transmembrane region" description="Helical" evidence="6">
    <location>
        <begin position="6"/>
        <end position="28"/>
    </location>
</feature>
<feature type="transmembrane region" description="Helical" evidence="6">
    <location>
        <begin position="115"/>
        <end position="138"/>
    </location>
</feature>
<keyword evidence="2" id="KW-1003">Cell membrane</keyword>
<reference evidence="8" key="1">
    <citation type="journal article" date="2019" name="Int. J. Syst. Evol. Microbiol.">
        <title>The Global Catalogue of Microorganisms (GCM) 10K type strain sequencing project: providing services to taxonomists for standard genome sequencing and annotation.</title>
        <authorList>
            <consortium name="The Broad Institute Genomics Platform"/>
            <consortium name="The Broad Institute Genome Sequencing Center for Infectious Disease"/>
            <person name="Wu L."/>
            <person name="Ma J."/>
        </authorList>
    </citation>
    <scope>NUCLEOTIDE SEQUENCE [LARGE SCALE GENOMIC DNA]</scope>
    <source>
        <strain evidence="8">KCTC 42424</strain>
    </source>
</reference>
<dbReference type="Pfam" id="PF01810">
    <property type="entry name" value="LysE"/>
    <property type="match status" value="1"/>
</dbReference>
<feature type="transmembrane region" description="Helical" evidence="6">
    <location>
        <begin position="158"/>
        <end position="177"/>
    </location>
</feature>
<dbReference type="PANTHER" id="PTHR30086:SF16">
    <property type="entry name" value="AMINO ACID EFFLUX PERMEASE RHTB FAMILY"/>
    <property type="match status" value="1"/>
</dbReference>
<dbReference type="RefSeq" id="WP_376866562.1">
    <property type="nucleotide sequence ID" value="NZ_JBHRYB010000010.1"/>
</dbReference>